<dbReference type="Pfam" id="PF01975">
    <property type="entry name" value="SurE"/>
    <property type="match status" value="1"/>
</dbReference>
<name>A0A6N9YJ41_9ACTN</name>
<accession>A0A6N9YJ41</accession>
<evidence type="ECO:0000313" key="7">
    <source>
        <dbReference type="EMBL" id="NED94940.1"/>
    </source>
</evidence>
<comment type="similarity">
    <text evidence="2">Belongs to the SurE nucleotidase family.</text>
</comment>
<sequence>MTSVPRVLITNDDGVRSAGLHCLAEAAAAAGADVVVAAPATEASGSSAAITAVERHGHIVHERHRVDSLGDMPVYAVPAAPALISLIAMNGAFGPPPELVLSGVNYGANVGRAILHSGTVGAALTAGLNGARGLAVSLDVGLDPTETPHWETAADIAAGIMPFLHVQPVGTVLNLNVPDAKAEHVAELHVAPLAPFGAVQTVLTEEGEGMIRLGITDVSDPPPPGTDAAVLANGYAVITAVQSVCETPVPALDEVISGWVARTPDGERTPSGQR</sequence>
<dbReference type="SUPFAM" id="SSF64167">
    <property type="entry name" value="SurE-like"/>
    <property type="match status" value="1"/>
</dbReference>
<dbReference type="EMBL" id="JAAGOB010000003">
    <property type="protein sequence ID" value="NED94940.1"/>
    <property type="molecule type" value="Genomic_DNA"/>
</dbReference>
<comment type="caution">
    <text evidence="7">The sequence shown here is derived from an EMBL/GenBank/DDBJ whole genome shotgun (WGS) entry which is preliminary data.</text>
</comment>
<evidence type="ECO:0000259" key="6">
    <source>
        <dbReference type="Pfam" id="PF01975"/>
    </source>
</evidence>
<evidence type="ECO:0000313" key="8">
    <source>
        <dbReference type="Proteomes" id="UP000469185"/>
    </source>
</evidence>
<dbReference type="Gene3D" id="3.40.1210.10">
    <property type="entry name" value="Survival protein SurE-like phosphatase/nucleotidase"/>
    <property type="match status" value="1"/>
</dbReference>
<dbReference type="Proteomes" id="UP000469185">
    <property type="component" value="Unassembled WGS sequence"/>
</dbReference>
<gene>
    <name evidence="7" type="ORF">G1H11_06400</name>
</gene>
<protein>
    <recommendedName>
        <fullName evidence="3">5'-nucleotidase</fullName>
        <ecNumber evidence="3">3.1.3.5</ecNumber>
    </recommendedName>
</protein>
<evidence type="ECO:0000256" key="4">
    <source>
        <dbReference type="ARBA" id="ARBA00022723"/>
    </source>
</evidence>
<evidence type="ECO:0000256" key="1">
    <source>
        <dbReference type="ARBA" id="ARBA00000815"/>
    </source>
</evidence>
<organism evidence="7 8">
    <name type="scientific">Phytoactinopolyspora alkaliphila</name>
    <dbReference type="NCBI Taxonomy" id="1783498"/>
    <lineage>
        <taxon>Bacteria</taxon>
        <taxon>Bacillati</taxon>
        <taxon>Actinomycetota</taxon>
        <taxon>Actinomycetes</taxon>
        <taxon>Jiangellales</taxon>
        <taxon>Jiangellaceae</taxon>
        <taxon>Phytoactinopolyspora</taxon>
    </lineage>
</organism>
<keyword evidence="4" id="KW-0479">Metal-binding</keyword>
<evidence type="ECO:0000256" key="3">
    <source>
        <dbReference type="ARBA" id="ARBA00012643"/>
    </source>
</evidence>
<dbReference type="GO" id="GO:0046872">
    <property type="term" value="F:metal ion binding"/>
    <property type="evidence" value="ECO:0007669"/>
    <property type="project" value="UniProtKB-KW"/>
</dbReference>
<keyword evidence="5" id="KW-0378">Hydrolase</keyword>
<dbReference type="PANTHER" id="PTHR30457:SF0">
    <property type="entry name" value="PHOSPHATASE, PUTATIVE (AFU_ORTHOLOGUE AFUA_4G01070)-RELATED"/>
    <property type="match status" value="1"/>
</dbReference>
<dbReference type="GO" id="GO:0008253">
    <property type="term" value="F:5'-nucleotidase activity"/>
    <property type="evidence" value="ECO:0007669"/>
    <property type="project" value="UniProtKB-EC"/>
</dbReference>
<dbReference type="InterPro" id="IPR036523">
    <property type="entry name" value="SurE-like_sf"/>
</dbReference>
<keyword evidence="8" id="KW-1185">Reference proteome</keyword>
<comment type="catalytic activity">
    <reaction evidence="1">
        <text>a ribonucleoside 5'-phosphate + H2O = a ribonucleoside + phosphate</text>
        <dbReference type="Rhea" id="RHEA:12484"/>
        <dbReference type="ChEBI" id="CHEBI:15377"/>
        <dbReference type="ChEBI" id="CHEBI:18254"/>
        <dbReference type="ChEBI" id="CHEBI:43474"/>
        <dbReference type="ChEBI" id="CHEBI:58043"/>
        <dbReference type="EC" id="3.1.3.5"/>
    </reaction>
</comment>
<feature type="domain" description="Survival protein SurE-like phosphatase/nucleotidase" evidence="6">
    <location>
        <begin position="7"/>
        <end position="192"/>
    </location>
</feature>
<proteinExistence type="inferred from homology"/>
<evidence type="ECO:0000256" key="5">
    <source>
        <dbReference type="ARBA" id="ARBA00022801"/>
    </source>
</evidence>
<dbReference type="AlphaFoldDB" id="A0A6N9YJ41"/>
<evidence type="ECO:0000256" key="2">
    <source>
        <dbReference type="ARBA" id="ARBA00011062"/>
    </source>
</evidence>
<dbReference type="PANTHER" id="PTHR30457">
    <property type="entry name" value="5'-NUCLEOTIDASE SURE"/>
    <property type="match status" value="1"/>
</dbReference>
<dbReference type="RefSeq" id="WP_163817262.1">
    <property type="nucleotide sequence ID" value="NZ_JAAGOB010000003.1"/>
</dbReference>
<dbReference type="InterPro" id="IPR002828">
    <property type="entry name" value="SurE-like_Pase/nucleotidase"/>
</dbReference>
<dbReference type="InterPro" id="IPR030048">
    <property type="entry name" value="SurE"/>
</dbReference>
<dbReference type="EC" id="3.1.3.5" evidence="3"/>
<reference evidence="7 8" key="1">
    <citation type="submission" date="2020-02" db="EMBL/GenBank/DDBJ databases">
        <authorList>
            <person name="Li X.-J."/>
            <person name="Feng X.-M."/>
        </authorList>
    </citation>
    <scope>NUCLEOTIDE SEQUENCE [LARGE SCALE GENOMIC DNA]</scope>
    <source>
        <strain evidence="7 8">CGMCC 4.7225</strain>
    </source>
</reference>